<accession>A0A544YV79</accession>
<dbReference type="EMBL" id="VIRM01000015">
    <property type="protein sequence ID" value="TQS20674.1"/>
    <property type="molecule type" value="Genomic_DNA"/>
</dbReference>
<proteinExistence type="predicted"/>
<dbReference type="Proteomes" id="UP000316541">
    <property type="component" value="Unassembled WGS sequence"/>
</dbReference>
<sequence length="97" mass="11387">MNDFDEPDRLHSAHVPIRRGSFRKLEWWKPTPARRVLVLAWTCDCQAGFYELCQSGGLAFIRRTVQKDGEPEIAETHRWSVRQGWATWFDLLTGEVR</sequence>
<protein>
    <submittedName>
        <fullName evidence="1">Uncharacterized protein</fullName>
    </submittedName>
</protein>
<organism evidence="1 2">
    <name type="scientific">Microbispora hainanensis</name>
    <dbReference type="NCBI Taxonomy" id="568844"/>
    <lineage>
        <taxon>Bacteria</taxon>
        <taxon>Bacillati</taxon>
        <taxon>Actinomycetota</taxon>
        <taxon>Actinomycetes</taxon>
        <taxon>Streptosporangiales</taxon>
        <taxon>Streptosporangiaceae</taxon>
        <taxon>Microbispora</taxon>
    </lineage>
</organism>
<comment type="caution">
    <text evidence="1">The sequence shown here is derived from an EMBL/GenBank/DDBJ whole genome shotgun (WGS) entry which is preliminary data.</text>
</comment>
<gene>
    <name evidence="1" type="ORF">FLX08_14385</name>
</gene>
<name>A0A544YV79_9ACTN</name>
<dbReference type="RefSeq" id="WP_142619340.1">
    <property type="nucleotide sequence ID" value="NZ_VIRM01000015.1"/>
</dbReference>
<evidence type="ECO:0000313" key="1">
    <source>
        <dbReference type="EMBL" id="TQS20674.1"/>
    </source>
</evidence>
<dbReference type="AlphaFoldDB" id="A0A544YV79"/>
<reference evidence="1 2" key="1">
    <citation type="submission" date="2019-07" db="EMBL/GenBank/DDBJ databases">
        <title>Microbispora hainanensis DSM 45428.</title>
        <authorList>
            <person name="Thawai C."/>
        </authorList>
    </citation>
    <scope>NUCLEOTIDE SEQUENCE [LARGE SCALE GENOMIC DNA]</scope>
    <source>
        <strain evidence="1 2">DSM 45428</strain>
    </source>
</reference>
<evidence type="ECO:0000313" key="2">
    <source>
        <dbReference type="Proteomes" id="UP000316541"/>
    </source>
</evidence>